<reference evidence="1" key="1">
    <citation type="submission" date="2013-12" db="EMBL/GenBank/DDBJ databases">
        <title>The Genome Sequence of Aphanomyces invadans NJM9701.</title>
        <authorList>
            <consortium name="The Broad Institute Genomics Platform"/>
            <person name="Russ C."/>
            <person name="Tyler B."/>
            <person name="van West P."/>
            <person name="Dieguez-Uribeondo J."/>
            <person name="Young S.K."/>
            <person name="Zeng Q."/>
            <person name="Gargeya S."/>
            <person name="Fitzgerald M."/>
            <person name="Abouelleil A."/>
            <person name="Alvarado L."/>
            <person name="Chapman S.B."/>
            <person name="Gainer-Dewar J."/>
            <person name="Goldberg J."/>
            <person name="Griggs A."/>
            <person name="Gujja S."/>
            <person name="Hansen M."/>
            <person name="Howarth C."/>
            <person name="Imamovic A."/>
            <person name="Ireland A."/>
            <person name="Larimer J."/>
            <person name="McCowan C."/>
            <person name="Murphy C."/>
            <person name="Pearson M."/>
            <person name="Poon T.W."/>
            <person name="Priest M."/>
            <person name="Roberts A."/>
            <person name="Saif S."/>
            <person name="Shea T."/>
            <person name="Sykes S."/>
            <person name="Wortman J."/>
            <person name="Nusbaum C."/>
            <person name="Birren B."/>
        </authorList>
    </citation>
    <scope>NUCLEOTIDE SEQUENCE [LARGE SCALE GENOMIC DNA]</scope>
    <source>
        <strain evidence="1">NJM9701</strain>
    </source>
</reference>
<dbReference type="OrthoDB" id="68558at2759"/>
<organism evidence="1">
    <name type="scientific">Aphanomyces invadans</name>
    <dbReference type="NCBI Taxonomy" id="157072"/>
    <lineage>
        <taxon>Eukaryota</taxon>
        <taxon>Sar</taxon>
        <taxon>Stramenopiles</taxon>
        <taxon>Oomycota</taxon>
        <taxon>Saprolegniomycetes</taxon>
        <taxon>Saprolegniales</taxon>
        <taxon>Verrucalvaceae</taxon>
        <taxon>Aphanomyces</taxon>
    </lineage>
</organism>
<gene>
    <name evidence="1" type="ORF">H310_04995</name>
</gene>
<name>A0A024UD79_9STRA</name>
<dbReference type="VEuPathDB" id="FungiDB:H310_04995"/>
<evidence type="ECO:0000313" key="1">
    <source>
        <dbReference type="EMBL" id="ETW03583.1"/>
    </source>
</evidence>
<dbReference type="AlphaFoldDB" id="A0A024UD79"/>
<dbReference type="EMBL" id="KI913959">
    <property type="protein sequence ID" value="ETW03583.1"/>
    <property type="molecule type" value="Genomic_DNA"/>
</dbReference>
<dbReference type="RefSeq" id="XP_008867812.1">
    <property type="nucleotide sequence ID" value="XM_008869590.1"/>
</dbReference>
<proteinExistence type="predicted"/>
<protein>
    <submittedName>
        <fullName evidence="1">Uncharacterized protein</fullName>
    </submittedName>
</protein>
<dbReference type="GeneID" id="20082045"/>
<sequence>MVSLALVKRRIWLFTVLSVAFFISCLVPLLLDSIHPVQATTYYCDSTQVQTMRLELARWSWGASCASANAFIDALLPIVVDVKNRPVKPPTSASLNAFCTAECTSAIRNLTAYPFQPCDTVLDGITRSIGSIPPRLCPNGSSVVTVPPAPTTSDRAGKYCDYARLDFAFGPKGQVPLRGSSDPCTQAAAKVFFPDITGDGIPFFPVTLDAVDALCAKCPDTVNMLRNATMPPCDTIINNKTISFANITARMCLVFDITATNQTITNRSAT</sequence>
<accession>A0A024UD79</accession>